<comment type="caution">
    <text evidence="4">The sequence shown here is derived from an EMBL/GenBank/DDBJ whole genome shotgun (WGS) entry which is preliminary data.</text>
</comment>
<evidence type="ECO:0000259" key="3">
    <source>
        <dbReference type="Pfam" id="PF25967"/>
    </source>
</evidence>
<dbReference type="InterPro" id="IPR059052">
    <property type="entry name" value="HH_YbhG-like"/>
</dbReference>
<feature type="domain" description="Multidrug resistance protein MdtA-like C-terminal permuted SH3" evidence="3">
    <location>
        <begin position="383"/>
        <end position="444"/>
    </location>
</feature>
<feature type="region of interest" description="Disordered" evidence="1">
    <location>
        <begin position="1"/>
        <end position="23"/>
    </location>
</feature>
<dbReference type="EMBL" id="SJPW01000002">
    <property type="protein sequence ID" value="TWU58906.1"/>
    <property type="molecule type" value="Genomic_DNA"/>
</dbReference>
<dbReference type="OrthoDB" id="266524at2"/>
<feature type="domain" description="YbhG-like alpha-helical hairpin" evidence="2">
    <location>
        <begin position="142"/>
        <end position="257"/>
    </location>
</feature>
<proteinExistence type="predicted"/>
<evidence type="ECO:0000256" key="1">
    <source>
        <dbReference type="SAM" id="MobiDB-lite"/>
    </source>
</evidence>
<gene>
    <name evidence="4" type="primary">mdtA_4</name>
    <name evidence="4" type="ORF">Poly51_16860</name>
</gene>
<dbReference type="Gene3D" id="2.40.420.20">
    <property type="match status" value="1"/>
</dbReference>
<accession>A0A5C6FFM6</accession>
<sequence>MNRHSANQYSANRRLLNRRSLNRRGSVSPKQLSALTLSLATVVIAAVWIGRSHSAETLVEGSESPPATSAPLPVGVVVVGVVTPDEVRQSYSGMLVARRESQLGFDRPGRVVEVMKEEGDRVTQGECLACIATDDLDASEQRTRADLESATALLDELIAGPRKESIEAARAKVASLAANRELSKANTLREEQLAARDAGSVRTLDEARFGQRAADEQWNAARAELRLLEEGTRKEQVAAQRAVCDSIRGELREIEADRRDSRIEAPFDGLVRSRFIDEGAVVTAGEPILHWISLDVEGRFGIPAAVADSIKPADQVSLRLRTTQCTGTVVRVEPYVDLATRTRAIYVRPIGIESSQGWIPGEVVDVELTTGSSSTTAANTYWLPTSSLTRGGRGVWTVLAVPGTAAEAACEKRAVELLRTDGDLTLVQGMLSPGDRVIVDGMHRLTAGMRVAVIDKHNNQGAQP</sequence>
<keyword evidence="5" id="KW-1185">Reference proteome</keyword>
<dbReference type="Gene3D" id="2.40.50.100">
    <property type="match status" value="1"/>
</dbReference>
<feature type="compositionally biased region" description="Polar residues" evidence="1">
    <location>
        <begin position="1"/>
        <end position="11"/>
    </location>
</feature>
<evidence type="ECO:0000313" key="5">
    <source>
        <dbReference type="Proteomes" id="UP000318288"/>
    </source>
</evidence>
<dbReference type="Proteomes" id="UP000318288">
    <property type="component" value="Unassembled WGS sequence"/>
</dbReference>
<protein>
    <submittedName>
        <fullName evidence="4">Multidrug resistance protein MdtA</fullName>
    </submittedName>
</protein>
<evidence type="ECO:0000259" key="2">
    <source>
        <dbReference type="Pfam" id="PF25881"/>
    </source>
</evidence>
<dbReference type="SUPFAM" id="SSF111369">
    <property type="entry name" value="HlyD-like secretion proteins"/>
    <property type="match status" value="1"/>
</dbReference>
<dbReference type="Pfam" id="PF25967">
    <property type="entry name" value="RND-MFP_C"/>
    <property type="match status" value="1"/>
</dbReference>
<dbReference type="PANTHER" id="PTHR30469:SF15">
    <property type="entry name" value="HLYD FAMILY OF SECRETION PROTEINS"/>
    <property type="match status" value="1"/>
</dbReference>
<name>A0A5C6FFM6_9BACT</name>
<dbReference type="GO" id="GO:1990281">
    <property type="term" value="C:efflux pump complex"/>
    <property type="evidence" value="ECO:0007669"/>
    <property type="project" value="TreeGrafter"/>
</dbReference>
<dbReference type="AlphaFoldDB" id="A0A5C6FFM6"/>
<organism evidence="4 5">
    <name type="scientific">Rubripirellula tenax</name>
    <dbReference type="NCBI Taxonomy" id="2528015"/>
    <lineage>
        <taxon>Bacteria</taxon>
        <taxon>Pseudomonadati</taxon>
        <taxon>Planctomycetota</taxon>
        <taxon>Planctomycetia</taxon>
        <taxon>Pirellulales</taxon>
        <taxon>Pirellulaceae</taxon>
        <taxon>Rubripirellula</taxon>
    </lineage>
</organism>
<evidence type="ECO:0000313" key="4">
    <source>
        <dbReference type="EMBL" id="TWU58906.1"/>
    </source>
</evidence>
<reference evidence="4 5" key="1">
    <citation type="submission" date="2019-02" db="EMBL/GenBank/DDBJ databases">
        <title>Deep-cultivation of Planctomycetes and their phenomic and genomic characterization uncovers novel biology.</title>
        <authorList>
            <person name="Wiegand S."/>
            <person name="Jogler M."/>
            <person name="Boedeker C."/>
            <person name="Pinto D."/>
            <person name="Vollmers J."/>
            <person name="Rivas-Marin E."/>
            <person name="Kohn T."/>
            <person name="Peeters S.H."/>
            <person name="Heuer A."/>
            <person name="Rast P."/>
            <person name="Oberbeckmann S."/>
            <person name="Bunk B."/>
            <person name="Jeske O."/>
            <person name="Meyerdierks A."/>
            <person name="Storesund J.E."/>
            <person name="Kallscheuer N."/>
            <person name="Luecker S."/>
            <person name="Lage O.M."/>
            <person name="Pohl T."/>
            <person name="Merkel B.J."/>
            <person name="Hornburger P."/>
            <person name="Mueller R.-W."/>
            <person name="Bruemmer F."/>
            <person name="Labrenz M."/>
            <person name="Spormann A.M."/>
            <person name="Op Den Camp H."/>
            <person name="Overmann J."/>
            <person name="Amann R."/>
            <person name="Jetten M.S.M."/>
            <person name="Mascher T."/>
            <person name="Medema M.H."/>
            <person name="Devos D.P."/>
            <person name="Kaster A.-K."/>
            <person name="Ovreas L."/>
            <person name="Rohde M."/>
            <person name="Galperin M.Y."/>
            <person name="Jogler C."/>
        </authorList>
    </citation>
    <scope>NUCLEOTIDE SEQUENCE [LARGE SCALE GENOMIC DNA]</scope>
    <source>
        <strain evidence="4 5">Poly51</strain>
    </source>
</reference>
<dbReference type="Pfam" id="PF25881">
    <property type="entry name" value="HH_YBHG"/>
    <property type="match status" value="1"/>
</dbReference>
<dbReference type="PANTHER" id="PTHR30469">
    <property type="entry name" value="MULTIDRUG RESISTANCE PROTEIN MDTA"/>
    <property type="match status" value="1"/>
</dbReference>
<dbReference type="GO" id="GO:0015562">
    <property type="term" value="F:efflux transmembrane transporter activity"/>
    <property type="evidence" value="ECO:0007669"/>
    <property type="project" value="TreeGrafter"/>
</dbReference>
<dbReference type="InterPro" id="IPR058627">
    <property type="entry name" value="MdtA-like_C"/>
</dbReference>
<dbReference type="RefSeq" id="WP_146456113.1">
    <property type="nucleotide sequence ID" value="NZ_SJPW01000002.1"/>
</dbReference>